<organism evidence="1 2">
    <name type="scientific">Dioscorea cayennensis subsp. rotundata</name>
    <name type="common">White Guinea yam</name>
    <name type="synonym">Dioscorea rotundata</name>
    <dbReference type="NCBI Taxonomy" id="55577"/>
    <lineage>
        <taxon>Eukaryota</taxon>
        <taxon>Viridiplantae</taxon>
        <taxon>Streptophyta</taxon>
        <taxon>Embryophyta</taxon>
        <taxon>Tracheophyta</taxon>
        <taxon>Spermatophyta</taxon>
        <taxon>Magnoliopsida</taxon>
        <taxon>Liliopsida</taxon>
        <taxon>Dioscoreales</taxon>
        <taxon>Dioscoreaceae</taxon>
        <taxon>Dioscorea</taxon>
    </lineage>
</organism>
<dbReference type="Proteomes" id="UP001515500">
    <property type="component" value="Unplaced"/>
</dbReference>
<evidence type="ECO:0000313" key="1">
    <source>
        <dbReference type="Proteomes" id="UP001515500"/>
    </source>
</evidence>
<accession>A0AB40AUQ9</accession>
<dbReference type="GeneID" id="120254311"/>
<reference evidence="2" key="1">
    <citation type="submission" date="2025-08" db="UniProtKB">
        <authorList>
            <consortium name="RefSeq"/>
        </authorList>
    </citation>
    <scope>IDENTIFICATION</scope>
</reference>
<dbReference type="RefSeq" id="XP_039118368.1">
    <property type="nucleotide sequence ID" value="XM_039262434.1"/>
</dbReference>
<gene>
    <name evidence="2" type="primary">LOC120254311</name>
</gene>
<sequence length="188" mass="21356">MEDEMLQELIKNCDHVEDLSLIRLTATYIIRIADEKGVLKRLTIEHCHSEETGFVEIEARNLKYFNYRGKVKLFTIEAPKVDEVAFDFSSEEKFTGDEGCLLSEVISSFVTAKEITVCSYTSQVLPHGDDPLRLPALNQMLGHLILNKGDILIHSTIDLRMLLLFGTLQITTITCLNRHLKKVTVQGF</sequence>
<proteinExistence type="predicted"/>
<name>A0AB40AUQ9_DIOCR</name>
<protein>
    <submittedName>
        <fullName evidence="2">F-box protein At3g62230-like</fullName>
    </submittedName>
</protein>
<keyword evidence="1" id="KW-1185">Reference proteome</keyword>
<evidence type="ECO:0000313" key="2">
    <source>
        <dbReference type="RefSeq" id="XP_039118368.1"/>
    </source>
</evidence>
<dbReference type="AlphaFoldDB" id="A0AB40AUQ9"/>